<name>A0A835N9F2_9ROSI</name>
<feature type="compositionally biased region" description="Polar residues" evidence="1">
    <location>
        <begin position="48"/>
        <end position="59"/>
    </location>
</feature>
<dbReference type="Proteomes" id="UP000657918">
    <property type="component" value="Unassembled WGS sequence"/>
</dbReference>
<keyword evidence="3" id="KW-1185">Reference proteome</keyword>
<comment type="caution">
    <text evidence="2">The sequence shown here is derived from an EMBL/GenBank/DDBJ whole genome shotgun (WGS) entry which is preliminary data.</text>
</comment>
<gene>
    <name evidence="2" type="ORF">SADUNF_Sadunf01G0038800</name>
</gene>
<feature type="region of interest" description="Disordered" evidence="1">
    <location>
        <begin position="48"/>
        <end position="141"/>
    </location>
</feature>
<feature type="compositionally biased region" description="Low complexity" evidence="1">
    <location>
        <begin position="106"/>
        <end position="120"/>
    </location>
</feature>
<sequence length="176" mass="19195">MVYQYIDREKIYRDISGLALLTVLLAASGQNRCTSLVCSCYAPSRNFNNKGEESNSATKGSFAEKKENGVMEEASNNESVEDHQKSNGGRNSRSSTASGSNNGPRLETSPLKSTLKKTSSAVVGENQARRDRQKRKVSWPDIAHGTDIAHVLEFESSTSDDGELEGLRNSCVCTIQ</sequence>
<feature type="compositionally biased region" description="Polar residues" evidence="1">
    <location>
        <begin position="86"/>
        <end position="103"/>
    </location>
</feature>
<organism evidence="2 3">
    <name type="scientific">Salix dunnii</name>
    <dbReference type="NCBI Taxonomy" id="1413687"/>
    <lineage>
        <taxon>Eukaryota</taxon>
        <taxon>Viridiplantae</taxon>
        <taxon>Streptophyta</taxon>
        <taxon>Embryophyta</taxon>
        <taxon>Tracheophyta</taxon>
        <taxon>Spermatophyta</taxon>
        <taxon>Magnoliopsida</taxon>
        <taxon>eudicotyledons</taxon>
        <taxon>Gunneridae</taxon>
        <taxon>Pentapetalae</taxon>
        <taxon>rosids</taxon>
        <taxon>fabids</taxon>
        <taxon>Malpighiales</taxon>
        <taxon>Salicaceae</taxon>
        <taxon>Saliceae</taxon>
        <taxon>Salix</taxon>
    </lineage>
</organism>
<dbReference type="AlphaFoldDB" id="A0A835N9F2"/>
<reference evidence="2 3" key="1">
    <citation type="submission" date="2020-10" db="EMBL/GenBank/DDBJ databases">
        <title>Plant Genome Project.</title>
        <authorList>
            <person name="Zhang R.-G."/>
        </authorList>
    </citation>
    <scope>NUCLEOTIDE SEQUENCE [LARGE SCALE GENOMIC DNA]</scope>
    <source>
        <strain evidence="2">FAFU-HL-1</strain>
        <tissue evidence="2">Leaf</tissue>
    </source>
</reference>
<dbReference type="PANTHER" id="PTHR33401">
    <property type="entry name" value="LIGHT-HARVESTING COMPLEX-LIKE PROTEIN OHP2, CHLOROPLASTIC"/>
    <property type="match status" value="1"/>
</dbReference>
<proteinExistence type="predicted"/>
<dbReference type="EMBL" id="JADGMS010000001">
    <property type="protein sequence ID" value="KAF9688926.1"/>
    <property type="molecule type" value="Genomic_DNA"/>
</dbReference>
<accession>A0A835N9F2</accession>
<dbReference type="OrthoDB" id="1921202at2759"/>
<evidence type="ECO:0000313" key="3">
    <source>
        <dbReference type="Proteomes" id="UP000657918"/>
    </source>
</evidence>
<dbReference type="PANTHER" id="PTHR33401:SF13">
    <property type="entry name" value="EXPRESSED PROTEIN"/>
    <property type="match status" value="1"/>
</dbReference>
<evidence type="ECO:0000256" key="1">
    <source>
        <dbReference type="SAM" id="MobiDB-lite"/>
    </source>
</evidence>
<protein>
    <submittedName>
        <fullName evidence="2">Uncharacterized protein</fullName>
    </submittedName>
</protein>
<evidence type="ECO:0000313" key="2">
    <source>
        <dbReference type="EMBL" id="KAF9688926.1"/>
    </source>
</evidence>